<accession>A0A414ZRD3</accession>
<evidence type="ECO:0000313" key="2">
    <source>
        <dbReference type="Proteomes" id="UP000285865"/>
    </source>
</evidence>
<dbReference type="Proteomes" id="UP000285865">
    <property type="component" value="Unassembled WGS sequence"/>
</dbReference>
<proteinExistence type="predicted"/>
<organism evidence="1 2">
    <name type="scientific">Agathobacter rectalis</name>
    <dbReference type="NCBI Taxonomy" id="39491"/>
    <lineage>
        <taxon>Bacteria</taxon>
        <taxon>Bacillati</taxon>
        <taxon>Bacillota</taxon>
        <taxon>Clostridia</taxon>
        <taxon>Lachnospirales</taxon>
        <taxon>Lachnospiraceae</taxon>
        <taxon>Agathobacter</taxon>
    </lineage>
</organism>
<dbReference type="RefSeq" id="WP_118257286.1">
    <property type="nucleotide sequence ID" value="NZ_QRKN01000001.1"/>
</dbReference>
<dbReference type="EMBL" id="QRKN01000001">
    <property type="protein sequence ID" value="RHI25810.1"/>
    <property type="molecule type" value="Genomic_DNA"/>
</dbReference>
<dbReference type="AlphaFoldDB" id="A0A414ZRD3"/>
<comment type="caution">
    <text evidence="1">The sequence shown here is derived from an EMBL/GenBank/DDBJ whole genome shotgun (WGS) entry which is preliminary data.</text>
</comment>
<protein>
    <submittedName>
        <fullName evidence="1">Uncharacterized protein</fullName>
    </submittedName>
</protein>
<reference evidence="1 2" key="1">
    <citation type="submission" date="2018-08" db="EMBL/GenBank/DDBJ databases">
        <title>A genome reference for cultivated species of the human gut microbiota.</title>
        <authorList>
            <person name="Zou Y."/>
            <person name="Xue W."/>
            <person name="Luo G."/>
        </authorList>
    </citation>
    <scope>NUCLEOTIDE SEQUENCE [LARGE SCALE GENOMIC DNA]</scope>
    <source>
        <strain evidence="1 2">AM16-11</strain>
    </source>
</reference>
<gene>
    <name evidence="1" type="ORF">DW172_03795</name>
</gene>
<sequence length="195" mass="20884">MAIFTNLVAKEQKLHGLFESSQLLATDVGNIYDALVRDESNNPISVDNGVALKIGDYSGNGLEERYATIAKITDKIAVTGAPAEVKTALTIEQGQAYNYTNPAGKPVKTYQIADPSVHIDIFGIASYQFTDDSAEKVKVGNLVTVDGKGAWLASEATDLATLQGTNGFIGKIHSLSVGTYYTIVRIQVLQNKDIA</sequence>
<name>A0A414ZRD3_9FIRM</name>
<evidence type="ECO:0000313" key="1">
    <source>
        <dbReference type="EMBL" id="RHI25810.1"/>
    </source>
</evidence>